<dbReference type="Pfam" id="PF04783">
    <property type="entry name" value="DUF630"/>
    <property type="match status" value="1"/>
</dbReference>
<keyword evidence="4" id="KW-1185">Reference proteome</keyword>
<dbReference type="EMBL" id="CP097502">
    <property type="protein sequence ID" value="URD72628.1"/>
    <property type="molecule type" value="Genomic_DNA"/>
</dbReference>
<feature type="compositionally biased region" description="Low complexity" evidence="1">
    <location>
        <begin position="88"/>
        <end position="110"/>
    </location>
</feature>
<gene>
    <name evidence="3" type="ORF">MUK42_36125</name>
</gene>
<feature type="region of interest" description="Disordered" evidence="1">
    <location>
        <begin position="60"/>
        <end position="174"/>
    </location>
</feature>
<dbReference type="Proteomes" id="UP001055439">
    <property type="component" value="Chromosome 1"/>
</dbReference>
<evidence type="ECO:0000259" key="2">
    <source>
        <dbReference type="Pfam" id="PF04783"/>
    </source>
</evidence>
<name>A0A9E7J970_9LILI</name>
<sequence length="267" mass="28421">MGCGSSKAEESKLVALCRERTELIRAARDRRYALAAAHAAYFRALAAVGDAFHHFVHEELAPASPPGSPDLVLPSSEGKRKARTGRGSAITSAAASSTSSSVTSLTHSLSPEGSHLPLSSGSESEASPQDAGGSTSFADRKASSVGGGGGGEVSSSSHQPFSPTSPNSTFIRSSTAIPQWSTRIRSHHLGRILRMMDMGILSMVFQLDLRRRKERIGQVLRHRRLPPVLHLNHHLTKPLLGTSSTPSITTRRSCPIIPEESMVHAPP</sequence>
<accession>A0A9E7J970</accession>
<dbReference type="AlphaFoldDB" id="A0A9E7J970"/>
<feature type="domain" description="DUF630" evidence="2">
    <location>
        <begin position="1"/>
        <end position="59"/>
    </location>
</feature>
<dbReference type="InterPro" id="IPR006868">
    <property type="entry name" value="DUF630"/>
</dbReference>
<feature type="compositionally biased region" description="Low complexity" evidence="1">
    <location>
        <begin position="153"/>
        <end position="166"/>
    </location>
</feature>
<evidence type="ECO:0000313" key="3">
    <source>
        <dbReference type="EMBL" id="URD72628.1"/>
    </source>
</evidence>
<dbReference type="PANTHER" id="PTHR21450">
    <property type="entry name" value="PROTEIN ALTERED PHOSPHATE STARVATION RESPONSE 1"/>
    <property type="match status" value="1"/>
</dbReference>
<feature type="compositionally biased region" description="Polar residues" evidence="1">
    <location>
        <begin position="117"/>
        <end position="137"/>
    </location>
</feature>
<evidence type="ECO:0000256" key="1">
    <source>
        <dbReference type="SAM" id="MobiDB-lite"/>
    </source>
</evidence>
<proteinExistence type="predicted"/>
<reference evidence="3" key="1">
    <citation type="submission" date="2022-05" db="EMBL/GenBank/DDBJ databases">
        <title>The Musa troglodytarum L. genome provides insights into the mechanism of non-climacteric behaviour and enrichment of carotenoids.</title>
        <authorList>
            <person name="Wang J."/>
        </authorList>
    </citation>
    <scope>NUCLEOTIDE SEQUENCE</scope>
    <source>
        <tissue evidence="3">Leaf</tissue>
    </source>
</reference>
<evidence type="ECO:0000313" key="4">
    <source>
        <dbReference type="Proteomes" id="UP001055439"/>
    </source>
</evidence>
<dbReference type="PANTHER" id="PTHR21450:SF57">
    <property type="entry name" value="BZIP TRANSCRIPTION FACTOR-LIKE"/>
    <property type="match status" value="1"/>
</dbReference>
<protein>
    <submittedName>
        <fullName evidence="3">DUF630 DUF632 domains containing protein</fullName>
    </submittedName>
</protein>
<organism evidence="3 4">
    <name type="scientific">Musa troglodytarum</name>
    <name type="common">fe'i banana</name>
    <dbReference type="NCBI Taxonomy" id="320322"/>
    <lineage>
        <taxon>Eukaryota</taxon>
        <taxon>Viridiplantae</taxon>
        <taxon>Streptophyta</taxon>
        <taxon>Embryophyta</taxon>
        <taxon>Tracheophyta</taxon>
        <taxon>Spermatophyta</taxon>
        <taxon>Magnoliopsida</taxon>
        <taxon>Liliopsida</taxon>
        <taxon>Zingiberales</taxon>
        <taxon>Musaceae</taxon>
        <taxon>Musa</taxon>
    </lineage>
</organism>